<evidence type="ECO:0000313" key="3">
    <source>
        <dbReference type="Proteomes" id="UP001590950"/>
    </source>
</evidence>
<comment type="caution">
    <text evidence="2">The sequence shown here is derived from an EMBL/GenBank/DDBJ whole genome shotgun (WGS) entry which is preliminary data.</text>
</comment>
<name>A0ABR3ZW02_9LECA</name>
<protein>
    <submittedName>
        <fullName evidence="2">Uncharacterized protein</fullName>
    </submittedName>
</protein>
<organism evidence="2 3">
    <name type="scientific">Stereocaulon virgatum</name>
    <dbReference type="NCBI Taxonomy" id="373712"/>
    <lineage>
        <taxon>Eukaryota</taxon>
        <taxon>Fungi</taxon>
        <taxon>Dikarya</taxon>
        <taxon>Ascomycota</taxon>
        <taxon>Pezizomycotina</taxon>
        <taxon>Lecanoromycetes</taxon>
        <taxon>OSLEUM clade</taxon>
        <taxon>Lecanoromycetidae</taxon>
        <taxon>Lecanorales</taxon>
        <taxon>Lecanorineae</taxon>
        <taxon>Stereocaulaceae</taxon>
        <taxon>Stereocaulon</taxon>
    </lineage>
</organism>
<evidence type="ECO:0000313" key="2">
    <source>
        <dbReference type="EMBL" id="KAL2037091.1"/>
    </source>
</evidence>
<evidence type="ECO:0000256" key="1">
    <source>
        <dbReference type="SAM" id="SignalP"/>
    </source>
</evidence>
<proteinExistence type="predicted"/>
<gene>
    <name evidence="2" type="ORF">N7G274_010218</name>
</gene>
<keyword evidence="3" id="KW-1185">Reference proteome</keyword>
<feature type="signal peptide" evidence="1">
    <location>
        <begin position="1"/>
        <end position="37"/>
    </location>
</feature>
<feature type="chain" id="PRO_5045519684" evidence="1">
    <location>
        <begin position="38"/>
        <end position="217"/>
    </location>
</feature>
<keyword evidence="1" id="KW-0732">Signal</keyword>
<dbReference type="EMBL" id="JBEFKJ010000045">
    <property type="protein sequence ID" value="KAL2037091.1"/>
    <property type="molecule type" value="Genomic_DNA"/>
</dbReference>
<dbReference type="Proteomes" id="UP001590950">
    <property type="component" value="Unassembled WGS sequence"/>
</dbReference>
<accession>A0ABR3ZW02</accession>
<sequence length="217" mass="24070">MGFDVIQSFIVRSVTMNTRHYLLIWSALSLHLSCVFSQPKCDSTLYGRPNPTDCLKLYEQLPGGPKSPQIRLETPRFFVEPKFLLPSFSPVSNPFRTDMVQLPKLWRQGTCRCALMSVADKAGVVHQPTSVDTWRTILDAVIDDVTSCVIQRNGAGGVFFANVRPPHAKVVYIYAQGSAFEKAMNFYMSSYVRGLDPNEPVSFLGRSAVVNSSIAAG</sequence>
<reference evidence="2 3" key="1">
    <citation type="submission" date="2024-09" db="EMBL/GenBank/DDBJ databases">
        <title>Rethinking Asexuality: The Enigmatic Case of Functional Sexual Genes in Lepraria (Stereocaulaceae).</title>
        <authorList>
            <person name="Doellman M."/>
            <person name="Sun Y."/>
            <person name="Barcenas-Pena A."/>
            <person name="Lumbsch H.T."/>
            <person name="Grewe F."/>
        </authorList>
    </citation>
    <scope>NUCLEOTIDE SEQUENCE [LARGE SCALE GENOMIC DNA]</scope>
    <source>
        <strain evidence="2 3">Mercado 3170</strain>
    </source>
</reference>